<comment type="caution">
    <text evidence="3">The sequence shown here is derived from an EMBL/GenBank/DDBJ whole genome shotgun (WGS) entry which is preliminary data.</text>
</comment>
<evidence type="ECO:0000313" key="3">
    <source>
        <dbReference type="EMBL" id="HIS75103.1"/>
    </source>
</evidence>
<dbReference type="SUPFAM" id="SSF52540">
    <property type="entry name" value="P-loop containing nucleoside triphosphate hydrolases"/>
    <property type="match status" value="1"/>
</dbReference>
<organism evidence="3 4">
    <name type="scientific">Candidatus Galligastranaerophilus intestinavium</name>
    <dbReference type="NCBI Taxonomy" id="2840836"/>
    <lineage>
        <taxon>Bacteria</taxon>
        <taxon>Candidatus Galligastranaerophilus</taxon>
    </lineage>
</organism>
<accession>A0A9D1FJY2</accession>
<dbReference type="InterPro" id="IPR003959">
    <property type="entry name" value="ATPase_AAA_core"/>
</dbReference>
<dbReference type="InterPro" id="IPR027417">
    <property type="entry name" value="P-loop_NTPase"/>
</dbReference>
<evidence type="ECO:0000313" key="4">
    <source>
        <dbReference type="Proteomes" id="UP000886865"/>
    </source>
</evidence>
<dbReference type="PANTHER" id="PTHR23074:SF83">
    <property type="entry name" value="VACUOLAR PROTEIN SORTING-ASSOCIATED PROTEIN 4A"/>
    <property type="match status" value="1"/>
</dbReference>
<gene>
    <name evidence="3" type="ORF">IAA86_08820</name>
</gene>
<dbReference type="Proteomes" id="UP000886865">
    <property type="component" value="Unassembled WGS sequence"/>
</dbReference>
<dbReference type="Pfam" id="PF00004">
    <property type="entry name" value="AAA"/>
    <property type="match status" value="1"/>
</dbReference>
<evidence type="ECO:0000256" key="1">
    <source>
        <dbReference type="SAM" id="MobiDB-lite"/>
    </source>
</evidence>
<dbReference type="GO" id="GO:0016887">
    <property type="term" value="F:ATP hydrolysis activity"/>
    <property type="evidence" value="ECO:0007669"/>
    <property type="project" value="InterPro"/>
</dbReference>
<dbReference type="InterPro" id="IPR003593">
    <property type="entry name" value="AAA+_ATPase"/>
</dbReference>
<dbReference type="GO" id="GO:0005524">
    <property type="term" value="F:ATP binding"/>
    <property type="evidence" value="ECO:0007669"/>
    <property type="project" value="InterPro"/>
</dbReference>
<dbReference type="PANTHER" id="PTHR23074">
    <property type="entry name" value="AAA DOMAIN-CONTAINING"/>
    <property type="match status" value="1"/>
</dbReference>
<dbReference type="SMART" id="SM00382">
    <property type="entry name" value="AAA"/>
    <property type="match status" value="1"/>
</dbReference>
<dbReference type="AlphaFoldDB" id="A0A9D1FJY2"/>
<feature type="region of interest" description="Disordered" evidence="1">
    <location>
        <begin position="481"/>
        <end position="502"/>
    </location>
</feature>
<dbReference type="EMBL" id="DVJQ01000075">
    <property type="protein sequence ID" value="HIS75103.1"/>
    <property type="molecule type" value="Genomic_DNA"/>
</dbReference>
<dbReference type="Gene3D" id="3.40.50.300">
    <property type="entry name" value="P-loop containing nucleotide triphosphate hydrolases"/>
    <property type="match status" value="1"/>
</dbReference>
<proteinExistence type="predicted"/>
<sequence>MINDYSYEITNGFENYNTAQKLFRKNLQNGKGIFGNPENSELLIQNDKIRRNVVKFFAQYSQEELDKLDSKKILTMDEVRYRNDLKEVRDFFNEYDSLWTENEQYFKSQRPVYTKNIAFAGNMTRKDEGYCKNIVHVYSVACGAVSAALGEGAAVGADTLPLRVLQFAMFTTMAAYLNVPPIPSLEYYTKEMFAGATLGVGGAKLVTSWLGIGGHIASGATGTSVVTGGGSNAAITGGVRAVNATLSTFITEKMGRGYINRVKNNRMNFRDQTIETAAYFVGRGLLTSDNPFKDMMSVDFKDASSPDLIKGALERIPAKSQEAIVTALDLAKEFSNRAGTMFTINFVVDLFSSKETDPEKIVKRAKAIFKQSLITAAVYQLCDITVEKNITREATETIKDIQENLDKYPEVYHAIINAEHEFFEKVNIDTLSAEAFTRQFKNKTFVHNLSIFSNSMLNEVSIAIVNRNRAKQARKIYDAQKSINQENQKRKETESMLSPEEQAEVQRQVKELEAIMQSQKEFYKSEKGFGYGRIAGYENIKSDLTLKFIQPVSTKDTDLASKIPNAILFFGPTGVGKSELTRALAEQAKCLMPRFKDPENAQELHNKLDFIVEKAKNGKRHSVLIIDEFDDYGSDPEEAKIFADFIKDCAQNNITLLLTTNNPLDIDKSILSQTINIPIGIPSKKDVSEVLKFYLENLEQGECDEIADTIIKKSQNSAFSNSQIKSMCIKAMRLDSTNLKDRMIQLIKSTSPEITKKELDKFNNEIKELEGI</sequence>
<reference evidence="3" key="1">
    <citation type="submission" date="2020-10" db="EMBL/GenBank/DDBJ databases">
        <authorList>
            <person name="Gilroy R."/>
        </authorList>
    </citation>
    <scope>NUCLEOTIDE SEQUENCE</scope>
    <source>
        <strain evidence="3">CHK152-2871</strain>
    </source>
</reference>
<evidence type="ECO:0000259" key="2">
    <source>
        <dbReference type="SMART" id="SM00382"/>
    </source>
</evidence>
<reference evidence="3" key="2">
    <citation type="journal article" date="2021" name="PeerJ">
        <title>Extensive microbial diversity within the chicken gut microbiome revealed by metagenomics and culture.</title>
        <authorList>
            <person name="Gilroy R."/>
            <person name="Ravi A."/>
            <person name="Getino M."/>
            <person name="Pursley I."/>
            <person name="Horton D.L."/>
            <person name="Alikhan N.F."/>
            <person name="Baker D."/>
            <person name="Gharbi K."/>
            <person name="Hall N."/>
            <person name="Watson M."/>
            <person name="Adriaenssens E.M."/>
            <person name="Foster-Nyarko E."/>
            <person name="Jarju S."/>
            <person name="Secka A."/>
            <person name="Antonio M."/>
            <person name="Oren A."/>
            <person name="Chaudhuri R.R."/>
            <person name="La Ragione R."/>
            <person name="Hildebrand F."/>
            <person name="Pallen M.J."/>
        </authorList>
    </citation>
    <scope>NUCLEOTIDE SEQUENCE</scope>
    <source>
        <strain evidence="3">CHK152-2871</strain>
    </source>
</reference>
<dbReference type="Gene3D" id="1.10.8.60">
    <property type="match status" value="1"/>
</dbReference>
<name>A0A9D1FJY2_9BACT</name>
<dbReference type="InterPro" id="IPR050304">
    <property type="entry name" value="MT-severing_AAA_ATPase"/>
</dbReference>
<protein>
    <submittedName>
        <fullName evidence="3">AAA family ATPase</fullName>
    </submittedName>
</protein>
<feature type="domain" description="AAA+ ATPase" evidence="2">
    <location>
        <begin position="563"/>
        <end position="686"/>
    </location>
</feature>